<accession>A0A158M916</accession>
<reference evidence="2 3" key="1">
    <citation type="submission" date="2014-03" db="EMBL/GenBank/DDBJ databases">
        <title>Genome sequence of Bordetella holmseii.</title>
        <authorList>
            <person name="Harvill E."/>
            <person name="Goodfield L.L."/>
            <person name="Ivanov Y."/>
            <person name="Meyer J.A."/>
            <person name="Newth C."/>
            <person name="Cassiday P."/>
            <person name="Tondella M.L."/>
            <person name="Liao P."/>
            <person name="Zimmerman J."/>
            <person name="Meert K."/>
            <person name="Wessel D."/>
            <person name="Berger J."/>
            <person name="Dean J.M."/>
            <person name="Holubkov R."/>
            <person name="Burr J."/>
            <person name="Liu T."/>
            <person name="Brinkac L.M."/>
            <person name="Sanka R."/>
            <person name="Kim M."/>
            <person name="Losada L."/>
        </authorList>
    </citation>
    <scope>NUCLEOTIDE SEQUENCE [LARGE SCALE GENOMIC DNA]</scope>
    <source>
        <strain evidence="2 3">CDC-H585-BH</strain>
    </source>
</reference>
<feature type="transmembrane region" description="Helical" evidence="1">
    <location>
        <begin position="74"/>
        <end position="102"/>
    </location>
</feature>
<dbReference type="Proteomes" id="UP000026682">
    <property type="component" value="Unassembled WGS sequence"/>
</dbReference>
<evidence type="ECO:0000256" key="1">
    <source>
        <dbReference type="SAM" id="Phobius"/>
    </source>
</evidence>
<protein>
    <submittedName>
        <fullName evidence="2">Branched-chain amino acid transport protein AzlD</fullName>
    </submittedName>
</protein>
<dbReference type="AlphaFoldDB" id="A0A158M916"/>
<evidence type="ECO:0000313" key="3">
    <source>
        <dbReference type="Proteomes" id="UP000026682"/>
    </source>
</evidence>
<proteinExistence type="predicted"/>
<organism evidence="2 3">
    <name type="scientific">Bordetella holmesii CDC-H585-BH</name>
    <dbReference type="NCBI Taxonomy" id="1331206"/>
    <lineage>
        <taxon>Bacteria</taxon>
        <taxon>Pseudomonadati</taxon>
        <taxon>Pseudomonadota</taxon>
        <taxon>Betaproteobacteria</taxon>
        <taxon>Burkholderiales</taxon>
        <taxon>Alcaligenaceae</taxon>
        <taxon>Bordetella</taxon>
    </lineage>
</organism>
<keyword evidence="1" id="KW-0472">Membrane</keyword>
<dbReference type="STRING" id="35814.BBB42_13075"/>
<evidence type="ECO:0000313" key="2">
    <source>
        <dbReference type="EMBL" id="KAK97958.1"/>
    </source>
</evidence>
<comment type="caution">
    <text evidence="2">The sequence shown here is derived from an EMBL/GenBank/DDBJ whole genome shotgun (WGS) entry which is preliminary data.</text>
</comment>
<keyword evidence="1" id="KW-1133">Transmembrane helix</keyword>
<feature type="transmembrane region" description="Helical" evidence="1">
    <location>
        <begin position="6"/>
        <end position="30"/>
    </location>
</feature>
<sequence length="163" mass="17608">MDDHDVYVYSAILLLALCSVITRSGFMLFGDYIPLPASVRRALRYAPVAALTAIVVPDFLPWQAGLGPVFDYKLVAALLGIIVFLRTRSAVLVIVVGMLALWGLRWLAEQRGAGPARPSPDALSDPVRASLRGCAKIKLSTAIRASRNPFCSFPRGPGICPSR</sequence>
<keyword evidence="1" id="KW-0812">Transmembrane</keyword>
<gene>
    <name evidence="2" type="ORF">L497_1961</name>
</gene>
<name>A0A158M916_9BORD</name>
<dbReference type="EMBL" id="JFZZ01000021">
    <property type="protein sequence ID" value="KAK97958.1"/>
    <property type="molecule type" value="Genomic_DNA"/>
</dbReference>
<dbReference type="PATRIC" id="fig|1331206.3.peg.550"/>
<dbReference type="InterPro" id="IPR008407">
    <property type="entry name" value="Brnchd-chn_aa_trnsp_AzlD"/>
</dbReference>
<dbReference type="Pfam" id="PF05437">
    <property type="entry name" value="AzlD"/>
    <property type="match status" value="1"/>
</dbReference>